<keyword evidence="1" id="KW-0175">Coiled coil</keyword>
<evidence type="ECO:0000313" key="3">
    <source>
        <dbReference type="EMBL" id="KIH52204.1"/>
    </source>
</evidence>
<keyword evidence="4" id="KW-1185">Reference proteome</keyword>
<name>A0A0C2FZV2_9BILA</name>
<sequence>MVDAESPSNMDVEESRALPQTELEELKVCDIVLKRVKDIETLLVAEVAKHWRTSEAKRENFEKVARQVTQAAMVGVLDLKEKCVAQRESRQCFEQVMTSLGCATQVEFVTKMKELVECATIVNAIEEATSWSQETIVEKCTDLSKVIAQKEVELSQLQAKLVEQQREIERLRRAGTAEAREVKLDIPGKAMPMEPQSSLQALRELRNRLSSNDGSLQSGHVRQPHVNNWTEAASKNFSLRARSRLGQSHVLSSESESSEESSPTEDESSYGRVRGAPEGHHQMNAYLKYIALPEVRCFSGRDREYSWESFLEAFSMKYPRQSWSSRELKALLKAKLTDKAKAQYEALPRETRHGSFDGLVEALTAAHRADAQTRKVMALGKLSNLKKWKRRQ</sequence>
<organism evidence="3 4">
    <name type="scientific">Ancylostoma duodenale</name>
    <dbReference type="NCBI Taxonomy" id="51022"/>
    <lineage>
        <taxon>Eukaryota</taxon>
        <taxon>Metazoa</taxon>
        <taxon>Ecdysozoa</taxon>
        <taxon>Nematoda</taxon>
        <taxon>Chromadorea</taxon>
        <taxon>Rhabditida</taxon>
        <taxon>Rhabditina</taxon>
        <taxon>Rhabditomorpha</taxon>
        <taxon>Strongyloidea</taxon>
        <taxon>Ancylostomatidae</taxon>
        <taxon>Ancylostomatinae</taxon>
        <taxon>Ancylostoma</taxon>
    </lineage>
</organism>
<protein>
    <submittedName>
        <fullName evidence="3">Uncharacterized protein</fullName>
    </submittedName>
</protein>
<reference evidence="3 4" key="1">
    <citation type="submission" date="2013-12" db="EMBL/GenBank/DDBJ databases">
        <title>Draft genome of the parsitic nematode Ancylostoma duodenale.</title>
        <authorList>
            <person name="Mitreva M."/>
        </authorList>
    </citation>
    <scope>NUCLEOTIDE SEQUENCE [LARGE SCALE GENOMIC DNA]</scope>
    <source>
        <strain evidence="3 4">Zhejiang</strain>
    </source>
</reference>
<dbReference type="EMBL" id="KN744275">
    <property type="protein sequence ID" value="KIH52204.1"/>
    <property type="molecule type" value="Genomic_DNA"/>
</dbReference>
<feature type="coiled-coil region" evidence="1">
    <location>
        <begin position="140"/>
        <end position="174"/>
    </location>
</feature>
<evidence type="ECO:0000256" key="1">
    <source>
        <dbReference type="SAM" id="Coils"/>
    </source>
</evidence>
<evidence type="ECO:0000313" key="4">
    <source>
        <dbReference type="Proteomes" id="UP000054047"/>
    </source>
</evidence>
<accession>A0A0C2FZV2</accession>
<dbReference type="Proteomes" id="UP000054047">
    <property type="component" value="Unassembled WGS sequence"/>
</dbReference>
<feature type="compositionally biased region" description="Acidic residues" evidence="2">
    <location>
        <begin position="256"/>
        <end position="268"/>
    </location>
</feature>
<dbReference type="OrthoDB" id="5874850at2759"/>
<feature type="region of interest" description="Disordered" evidence="2">
    <location>
        <begin position="248"/>
        <end position="277"/>
    </location>
</feature>
<dbReference type="AlphaFoldDB" id="A0A0C2FZV2"/>
<evidence type="ECO:0000256" key="2">
    <source>
        <dbReference type="SAM" id="MobiDB-lite"/>
    </source>
</evidence>
<gene>
    <name evidence="3" type="ORF">ANCDUO_17697</name>
</gene>
<proteinExistence type="predicted"/>